<dbReference type="AlphaFoldDB" id="A0A0B7C5U6"/>
<dbReference type="EMBL" id="HACG01053120">
    <property type="protein sequence ID" value="CEK99991.1"/>
    <property type="molecule type" value="Transcribed_RNA"/>
</dbReference>
<reference evidence="1" key="1">
    <citation type="submission" date="2014-12" db="EMBL/GenBank/DDBJ databases">
        <title>Insight into the proteome of Arion vulgaris.</title>
        <authorList>
            <person name="Aradska J."/>
            <person name="Bulat T."/>
            <person name="Smidak R."/>
            <person name="Sarate P."/>
            <person name="Gangsoo J."/>
            <person name="Sialana F."/>
            <person name="Bilban M."/>
            <person name="Lubec G."/>
        </authorList>
    </citation>
    <scope>NUCLEOTIDE SEQUENCE</scope>
    <source>
        <tissue evidence="1">Skin</tissue>
    </source>
</reference>
<gene>
    <name evidence="1" type="primary">ORF222597</name>
</gene>
<proteinExistence type="predicted"/>
<feature type="non-terminal residue" evidence="1">
    <location>
        <position position="1"/>
    </location>
</feature>
<protein>
    <submittedName>
        <fullName evidence="1">Uncharacterized protein</fullName>
    </submittedName>
</protein>
<accession>A0A0B7C5U6</accession>
<sequence>TIEHVYSQPEGYHTASNNIDGDGHGYTVLCEVNQSNDSLDTFNAEVSTKNGLQLSSGSKYQLKKTTWQFCMQTYRS</sequence>
<name>A0A0B7C5U6_9EUPU</name>
<feature type="non-terminal residue" evidence="1">
    <location>
        <position position="76"/>
    </location>
</feature>
<organism evidence="1">
    <name type="scientific">Arion vulgaris</name>
    <dbReference type="NCBI Taxonomy" id="1028688"/>
    <lineage>
        <taxon>Eukaryota</taxon>
        <taxon>Metazoa</taxon>
        <taxon>Spiralia</taxon>
        <taxon>Lophotrochozoa</taxon>
        <taxon>Mollusca</taxon>
        <taxon>Gastropoda</taxon>
        <taxon>Heterobranchia</taxon>
        <taxon>Euthyneura</taxon>
        <taxon>Panpulmonata</taxon>
        <taxon>Eupulmonata</taxon>
        <taxon>Stylommatophora</taxon>
        <taxon>Helicina</taxon>
        <taxon>Arionoidea</taxon>
        <taxon>Arionidae</taxon>
        <taxon>Arion</taxon>
    </lineage>
</organism>
<evidence type="ECO:0000313" key="1">
    <source>
        <dbReference type="EMBL" id="CEK99991.1"/>
    </source>
</evidence>